<feature type="domain" description="NodB homology" evidence="3">
    <location>
        <begin position="82"/>
        <end position="246"/>
    </location>
</feature>
<dbReference type="GO" id="GO:0005576">
    <property type="term" value="C:extracellular region"/>
    <property type="evidence" value="ECO:0007669"/>
    <property type="project" value="UniProtKB-SubCell"/>
</dbReference>
<evidence type="ECO:0000313" key="5">
    <source>
        <dbReference type="Proteomes" id="UP001317532"/>
    </source>
</evidence>
<dbReference type="InterPro" id="IPR011330">
    <property type="entry name" value="Glyco_hydro/deAcase_b/a-brl"/>
</dbReference>
<keyword evidence="5" id="KW-1185">Reference proteome</keyword>
<dbReference type="Gene3D" id="3.20.20.370">
    <property type="entry name" value="Glycoside hydrolase/deacetylase"/>
    <property type="match status" value="1"/>
</dbReference>
<dbReference type="PANTHER" id="PTHR34216">
    <property type="match status" value="1"/>
</dbReference>
<protein>
    <recommendedName>
        <fullName evidence="3">NodB homology domain-containing protein</fullName>
    </recommendedName>
</protein>
<dbReference type="GO" id="GO:0005975">
    <property type="term" value="P:carbohydrate metabolic process"/>
    <property type="evidence" value="ECO:0007669"/>
    <property type="project" value="InterPro"/>
</dbReference>
<gene>
    <name evidence="4" type="ORF">WPS_16710</name>
</gene>
<dbReference type="Pfam" id="PF01522">
    <property type="entry name" value="Polysacc_deac_1"/>
    <property type="match status" value="1"/>
</dbReference>
<name>A0AAN1XVW6_UNVUL</name>
<reference evidence="4 5" key="1">
    <citation type="journal article" date="2022" name="ISME Commun">
        <title>Vulcanimicrobium alpinus gen. nov. sp. nov., the first cultivated representative of the candidate phylum 'Eremiobacterota', is a metabolically versatile aerobic anoxygenic phototroph.</title>
        <authorList>
            <person name="Yabe S."/>
            <person name="Muto K."/>
            <person name="Abe K."/>
            <person name="Yokota A."/>
            <person name="Staudigel H."/>
            <person name="Tebo B.M."/>
        </authorList>
    </citation>
    <scope>NUCLEOTIDE SEQUENCE [LARGE SCALE GENOMIC DNA]</scope>
    <source>
        <strain evidence="4 5">WC8-2</strain>
    </source>
</reference>
<dbReference type="InterPro" id="IPR002509">
    <property type="entry name" value="NODB_dom"/>
</dbReference>
<dbReference type="KEGG" id="vab:WPS_16710"/>
<dbReference type="Proteomes" id="UP001317532">
    <property type="component" value="Chromosome"/>
</dbReference>
<dbReference type="AlphaFoldDB" id="A0AAN1XVW6"/>
<dbReference type="InterPro" id="IPR051398">
    <property type="entry name" value="Polysacch_Deacetylase"/>
</dbReference>
<proteinExistence type="predicted"/>
<dbReference type="CDD" id="cd10918">
    <property type="entry name" value="CE4_NodB_like_5s_6s"/>
    <property type="match status" value="1"/>
</dbReference>
<dbReference type="PROSITE" id="PS51677">
    <property type="entry name" value="NODB"/>
    <property type="match status" value="1"/>
</dbReference>
<sequence>MVAAVPARGADNGLPQVAPGGRTPYVAVIVWHDVVGSKEVWFDTPVDTFRAQLAQIERGGYHVVTLDALRAHLERGAPLPLKPVAITFDDNGHGIYENAFPLLRKHRFPAAMFVHTNYVGTTTHGKRHTTWPQLVEMSRSGLMSIQSLTANHPPDLRALSDKEVVHELTLSRSSLAYHLGKRNPVYALVYPEDNYDLRLARLASQNGYALGFTEDWGNAGDSADLLQVHRYSALTRFDQALADVAR</sequence>
<organism evidence="4 5">
    <name type="scientific">Vulcanimicrobium alpinum</name>
    <dbReference type="NCBI Taxonomy" id="3016050"/>
    <lineage>
        <taxon>Bacteria</taxon>
        <taxon>Bacillati</taxon>
        <taxon>Vulcanimicrobiota</taxon>
        <taxon>Vulcanimicrobiia</taxon>
        <taxon>Vulcanimicrobiales</taxon>
        <taxon>Vulcanimicrobiaceae</taxon>
        <taxon>Vulcanimicrobium</taxon>
    </lineage>
</organism>
<evidence type="ECO:0000259" key="3">
    <source>
        <dbReference type="PROSITE" id="PS51677"/>
    </source>
</evidence>
<dbReference type="PANTHER" id="PTHR34216:SF3">
    <property type="entry name" value="POLY-BETA-1,6-N-ACETYL-D-GLUCOSAMINE N-DEACETYLASE"/>
    <property type="match status" value="1"/>
</dbReference>
<evidence type="ECO:0000256" key="2">
    <source>
        <dbReference type="ARBA" id="ARBA00022729"/>
    </source>
</evidence>
<accession>A0AAN1XVW6</accession>
<dbReference type="EMBL" id="AP025523">
    <property type="protein sequence ID" value="BDE06395.1"/>
    <property type="molecule type" value="Genomic_DNA"/>
</dbReference>
<comment type="subcellular location">
    <subcellularLocation>
        <location evidence="1">Secreted</location>
    </subcellularLocation>
</comment>
<evidence type="ECO:0000313" key="4">
    <source>
        <dbReference type="EMBL" id="BDE06395.1"/>
    </source>
</evidence>
<dbReference type="SUPFAM" id="SSF88713">
    <property type="entry name" value="Glycoside hydrolase/deacetylase"/>
    <property type="match status" value="1"/>
</dbReference>
<keyword evidence="2" id="KW-0732">Signal</keyword>
<dbReference type="GO" id="GO:0016810">
    <property type="term" value="F:hydrolase activity, acting on carbon-nitrogen (but not peptide) bonds"/>
    <property type="evidence" value="ECO:0007669"/>
    <property type="project" value="InterPro"/>
</dbReference>
<evidence type="ECO:0000256" key="1">
    <source>
        <dbReference type="ARBA" id="ARBA00004613"/>
    </source>
</evidence>